<keyword evidence="2" id="KW-1185">Reference proteome</keyword>
<dbReference type="OrthoDB" id="676274at2"/>
<evidence type="ECO:0000313" key="1">
    <source>
        <dbReference type="EMBL" id="RWY51091.1"/>
    </source>
</evidence>
<accession>A0A444MMZ8</accession>
<dbReference type="RefSeq" id="WP_128534510.1">
    <property type="nucleotide sequence ID" value="NZ_SBIW01000006.1"/>
</dbReference>
<dbReference type="Proteomes" id="UP000286701">
    <property type="component" value="Unassembled WGS sequence"/>
</dbReference>
<organism evidence="1 2">
    <name type="scientific">Mucilaginibacter gilvus</name>
    <dbReference type="NCBI Taxonomy" id="2305909"/>
    <lineage>
        <taxon>Bacteria</taxon>
        <taxon>Pseudomonadati</taxon>
        <taxon>Bacteroidota</taxon>
        <taxon>Sphingobacteriia</taxon>
        <taxon>Sphingobacteriales</taxon>
        <taxon>Sphingobacteriaceae</taxon>
        <taxon>Mucilaginibacter</taxon>
    </lineage>
</organism>
<reference evidence="1 2" key="1">
    <citation type="submission" date="2019-01" db="EMBL/GenBank/DDBJ databases">
        <title>Mucilaginibacter antarcticum sp. nov., isolated from antarctic soil.</title>
        <authorList>
            <person name="Yan Y.-Q."/>
            <person name="Du Z.-J."/>
        </authorList>
    </citation>
    <scope>NUCLEOTIDE SEQUENCE [LARGE SCALE GENOMIC DNA]</scope>
    <source>
        <strain evidence="1 2">F01003</strain>
    </source>
</reference>
<evidence type="ECO:0000313" key="2">
    <source>
        <dbReference type="Proteomes" id="UP000286701"/>
    </source>
</evidence>
<dbReference type="EMBL" id="SBIW01000006">
    <property type="protein sequence ID" value="RWY51091.1"/>
    <property type="molecule type" value="Genomic_DNA"/>
</dbReference>
<dbReference type="AlphaFoldDB" id="A0A444MMZ8"/>
<dbReference type="Gene3D" id="3.30.160.250">
    <property type="match status" value="1"/>
</dbReference>
<sequence length="126" mass="14024">MKKINLIVEKTSTGFSAYAENYPVYTVGASMTELKSNILEAMNLYQEETGGEPVKESDINITLDLPQFFEYFKVINAKALSERVGMNQSLLAQYVGGQKKPSSKQVEKILLGIRELGKELSELQLG</sequence>
<proteinExistence type="predicted"/>
<name>A0A444MMZ8_9SPHI</name>
<comment type="caution">
    <text evidence="1">The sequence shown here is derived from an EMBL/GenBank/DDBJ whole genome shotgun (WGS) entry which is preliminary data.</text>
</comment>
<protein>
    <submittedName>
        <fullName evidence="1">XRE family transcriptional regulator</fullName>
    </submittedName>
</protein>
<gene>
    <name evidence="1" type="ORF">EPL05_13565</name>
</gene>